<dbReference type="Pfam" id="PF12937">
    <property type="entry name" value="F-box-like"/>
    <property type="match status" value="1"/>
</dbReference>
<keyword evidence="5" id="KW-1185">Reference proteome</keyword>
<feature type="region of interest" description="Disordered" evidence="1">
    <location>
        <begin position="23"/>
        <end position="49"/>
    </location>
</feature>
<dbReference type="InterPro" id="IPR036047">
    <property type="entry name" value="F-box-like_dom_sf"/>
</dbReference>
<dbReference type="EMBL" id="JANVFU010000003">
    <property type="protein sequence ID" value="KAJ3747412.1"/>
    <property type="molecule type" value="Genomic_DNA"/>
</dbReference>
<accession>A0AA38UR58</accession>
<dbReference type="AlphaFoldDB" id="A0A9W8P5R7"/>
<dbReference type="Gene3D" id="3.80.10.10">
    <property type="entry name" value="Ribonuclease Inhibitor"/>
    <property type="match status" value="1"/>
</dbReference>
<gene>
    <name evidence="3" type="ORF">DFH05DRAFT_1521760</name>
    <name evidence="4" type="ORF">F5890DRAFT_292291</name>
</gene>
<evidence type="ECO:0000313" key="5">
    <source>
        <dbReference type="Proteomes" id="UP001142393"/>
    </source>
</evidence>
<evidence type="ECO:0000259" key="2">
    <source>
        <dbReference type="Pfam" id="PF12937"/>
    </source>
</evidence>
<feature type="compositionally biased region" description="Basic and acidic residues" evidence="1">
    <location>
        <begin position="34"/>
        <end position="49"/>
    </location>
</feature>
<dbReference type="SUPFAM" id="SSF52047">
    <property type="entry name" value="RNI-like"/>
    <property type="match status" value="1"/>
</dbReference>
<name>A0A9W8P5R7_9AGAR</name>
<organism evidence="3 5">
    <name type="scientific">Lentinula detonsa</name>
    <dbReference type="NCBI Taxonomy" id="2804962"/>
    <lineage>
        <taxon>Eukaryota</taxon>
        <taxon>Fungi</taxon>
        <taxon>Dikarya</taxon>
        <taxon>Basidiomycota</taxon>
        <taxon>Agaricomycotina</taxon>
        <taxon>Agaricomycetes</taxon>
        <taxon>Agaricomycetidae</taxon>
        <taxon>Agaricales</taxon>
        <taxon>Marasmiineae</taxon>
        <taxon>Omphalotaceae</taxon>
        <taxon>Lentinula</taxon>
    </lineage>
</organism>
<sequence length="444" mass="51899">MPGTLRRKHRQELTLRRSFMEAMQAKLSSSLSRRTNEKSSPRPPEIRRRDPYELRYQASSIHRSSATSYSSPHSIRILPPELLAYIFVLGSEDDPILPLSVSHVCSFWRALALSTPKIWRRVVLGSHYSMWRETIYHARACTLDIEFQSGNRRGPFAFYEVQRYMHLVMPHIHRWRSLSIVFTEYQPYLWNSALSECCTRSHDTQAPELEDLCLVYRHNDDTKEFCLFSGYAPKLQRVTVDGIRLTWLPSLFQNLTHLDYTHHGLTNGSHAVQEIVNVMRVCSRLTELRLLFPNRGFRARPPNHPAFPPFASVYFPWLKVLHLRVETKDVPEELILIASKFNTPRLSELRLIDNVGQRTSFQQIRMFWSLYTIPDALRTIHIQNGWYTKDSVIFLANVGSVKWLVIRCGEGDVVHWLDSRGPGRRRARPLIQSYTGPEFLSRRR</sequence>
<reference evidence="4" key="2">
    <citation type="submission" date="2022-08" db="EMBL/GenBank/DDBJ databases">
        <authorList>
            <consortium name="DOE Joint Genome Institute"/>
            <person name="Min B."/>
            <person name="Riley R."/>
            <person name="Sierra-Patev S."/>
            <person name="Naranjo-Ortiz M."/>
            <person name="Looney B."/>
            <person name="Konkel Z."/>
            <person name="Slot J.C."/>
            <person name="Sakamoto Y."/>
            <person name="Steenwyk J.L."/>
            <person name="Rokas A."/>
            <person name="Carro J."/>
            <person name="Camarero S."/>
            <person name="Ferreira P."/>
            <person name="Molpeceres G."/>
            <person name="Ruiz-Duenas F.J."/>
            <person name="Serrano A."/>
            <person name="Henrissat B."/>
            <person name="Drula E."/>
            <person name="Hughes K.W."/>
            <person name="Mata J.L."/>
            <person name="Ishikawa N.K."/>
            <person name="Vargas-Isla R."/>
            <person name="Ushijima S."/>
            <person name="Smith C.A."/>
            <person name="Ahrendt S."/>
            <person name="Andreopoulos W."/>
            <person name="He G."/>
            <person name="Labutti K."/>
            <person name="Lipzen A."/>
            <person name="Ng V."/>
            <person name="Sandor L."/>
            <person name="Barry K."/>
            <person name="Martinez A.T."/>
            <person name="Xiao Y."/>
            <person name="Gibbons J.G."/>
            <person name="Terashima K."/>
            <person name="Hibbett D.S."/>
            <person name="Grigoriev I.V."/>
        </authorList>
    </citation>
    <scope>NUCLEOTIDE SEQUENCE</scope>
    <source>
        <strain evidence="4">TFB7829</strain>
    </source>
</reference>
<comment type="caution">
    <text evidence="3">The sequence shown here is derived from an EMBL/GenBank/DDBJ whole genome shotgun (WGS) entry which is preliminary data.</text>
</comment>
<reference evidence="3" key="1">
    <citation type="submission" date="2022-08" db="EMBL/GenBank/DDBJ databases">
        <authorList>
            <consortium name="DOE Joint Genome Institute"/>
            <person name="Min B."/>
            <person name="Sierra-Patev S."/>
            <person name="Naranjo-Ortiz M."/>
            <person name="Looney B."/>
            <person name="Konkel Z."/>
            <person name="Slot J.C."/>
            <person name="Sakamoto Y."/>
            <person name="Steenwyk J.L."/>
            <person name="Rokas A."/>
            <person name="Carro J."/>
            <person name="Camarero S."/>
            <person name="Ferreira P."/>
            <person name="Molpeceres G."/>
            <person name="Ruiz-duenas F.J."/>
            <person name="Serrano A."/>
            <person name="Henrissat B."/>
            <person name="Drula E."/>
            <person name="Hughes K.W."/>
            <person name="Mata J.L."/>
            <person name="Ishikawa N.K."/>
            <person name="Vargas-Isla R."/>
            <person name="Ushijima S."/>
            <person name="Smith C.A."/>
            <person name="Ahrendt S."/>
            <person name="Andreopoulos W."/>
            <person name="He G."/>
            <person name="LaButti K."/>
            <person name="Lipzen A."/>
            <person name="Ng V."/>
            <person name="Riley R."/>
            <person name="Sandor L."/>
            <person name="Barry K."/>
            <person name="Martinez A.T."/>
            <person name="Xiao Y."/>
            <person name="Gibbons J.G."/>
            <person name="Terashima K."/>
            <person name="Hibbett D.S."/>
            <person name="Grigoriev I.V."/>
        </authorList>
    </citation>
    <scope>NUCLEOTIDE SEQUENCE</scope>
    <source>
        <strain evidence="3">TFB7810</strain>
    </source>
</reference>
<accession>A0A9W8P5R7</accession>
<protein>
    <recommendedName>
        <fullName evidence="2">F-box domain-containing protein</fullName>
    </recommendedName>
</protein>
<evidence type="ECO:0000256" key="1">
    <source>
        <dbReference type="SAM" id="MobiDB-lite"/>
    </source>
</evidence>
<evidence type="ECO:0000313" key="3">
    <source>
        <dbReference type="EMBL" id="KAJ3747412.1"/>
    </source>
</evidence>
<feature type="domain" description="F-box" evidence="2">
    <location>
        <begin position="76"/>
        <end position="124"/>
    </location>
</feature>
<evidence type="ECO:0000313" key="4">
    <source>
        <dbReference type="EMBL" id="KAJ3982839.1"/>
    </source>
</evidence>
<dbReference type="InterPro" id="IPR032675">
    <property type="entry name" value="LRR_dom_sf"/>
</dbReference>
<reference evidence="3 5" key="3">
    <citation type="journal article" date="2023" name="Proc. Natl. Acad. Sci. U.S.A.">
        <title>A global phylogenomic analysis of the shiitake genus Lentinula.</title>
        <authorList>
            <person name="Sierra-Patev S."/>
            <person name="Min B."/>
            <person name="Naranjo-Ortiz M."/>
            <person name="Looney B."/>
            <person name="Konkel Z."/>
            <person name="Slot J.C."/>
            <person name="Sakamoto Y."/>
            <person name="Steenwyk J.L."/>
            <person name="Rokas A."/>
            <person name="Carro J."/>
            <person name="Camarero S."/>
            <person name="Ferreira P."/>
            <person name="Molpeceres G."/>
            <person name="Ruiz-Duenas F.J."/>
            <person name="Serrano A."/>
            <person name="Henrissat B."/>
            <person name="Drula E."/>
            <person name="Hughes K.W."/>
            <person name="Mata J.L."/>
            <person name="Ishikawa N.K."/>
            <person name="Vargas-Isla R."/>
            <person name="Ushijima S."/>
            <person name="Smith C.A."/>
            <person name="Donoghue J."/>
            <person name="Ahrendt S."/>
            <person name="Andreopoulos W."/>
            <person name="He G."/>
            <person name="LaButti K."/>
            <person name="Lipzen A."/>
            <person name="Ng V."/>
            <person name="Riley R."/>
            <person name="Sandor L."/>
            <person name="Barry K."/>
            <person name="Martinez A.T."/>
            <person name="Xiao Y."/>
            <person name="Gibbons J.G."/>
            <person name="Terashima K."/>
            <person name="Grigoriev I.V."/>
            <person name="Hibbett D."/>
        </authorList>
    </citation>
    <scope>NUCLEOTIDE SEQUENCE [LARGE SCALE GENOMIC DNA]</scope>
    <source>
        <strain evidence="3 5">TFB7810</strain>
    </source>
</reference>
<dbReference type="SUPFAM" id="SSF81383">
    <property type="entry name" value="F-box domain"/>
    <property type="match status" value="1"/>
</dbReference>
<dbReference type="EMBL" id="MU802045">
    <property type="protein sequence ID" value="KAJ3982839.1"/>
    <property type="molecule type" value="Genomic_DNA"/>
</dbReference>
<dbReference type="Gene3D" id="1.20.1280.50">
    <property type="match status" value="1"/>
</dbReference>
<dbReference type="Proteomes" id="UP001142393">
    <property type="component" value="Unassembled WGS sequence"/>
</dbReference>
<proteinExistence type="predicted"/>
<dbReference type="Proteomes" id="UP001163850">
    <property type="component" value="Unassembled WGS sequence"/>
</dbReference>
<dbReference type="InterPro" id="IPR001810">
    <property type="entry name" value="F-box_dom"/>
</dbReference>